<reference evidence="3 4" key="1">
    <citation type="journal article" date="2012" name="J. Bacteriol.">
        <title>Genome of Bacillus macauensis ZFHKF-1, a Long-Chain-Forming Bacterium.</title>
        <authorList>
            <person name="Cai L."/>
            <person name="Zhang T."/>
        </authorList>
    </citation>
    <scope>NUCLEOTIDE SEQUENCE [LARGE SCALE GENOMIC DNA]</scope>
    <source>
        <strain evidence="3 4">ZFHKF-1</strain>
    </source>
</reference>
<dbReference type="Pfam" id="PF00326">
    <property type="entry name" value="Peptidase_S9"/>
    <property type="match status" value="1"/>
</dbReference>
<dbReference type="eggNOG" id="COG1073">
    <property type="taxonomic scope" value="Bacteria"/>
</dbReference>
<dbReference type="PANTHER" id="PTHR22946">
    <property type="entry name" value="DIENELACTONE HYDROLASE DOMAIN-CONTAINING PROTEIN-RELATED"/>
    <property type="match status" value="1"/>
</dbReference>
<dbReference type="SUPFAM" id="SSF53474">
    <property type="entry name" value="alpha/beta-Hydrolases"/>
    <property type="match status" value="1"/>
</dbReference>
<dbReference type="STRING" id="1196324.A374_14625"/>
<proteinExistence type="predicted"/>
<sequence length="254" mass="29131">MIVIEPKEISSIPVLQVVQQSQQEAPLPLIIFIHGFTSAKEHNLHFAFSLAQKGYRVLLPDMLHHGERMESLKENERVYSFWEIVLQGIADVQTLVDHLQSQHLIKEQRIGLAGTSMGAIITFGALAHYDYIKAAVTLMGTPAYEAFTKGQLEKMKQQEGSFPLSPSVIQHVLKSIAPYDVTQQLEQFKEIPLLIWHSKVDPVVPYSQSRSFYKEIEKQYRNKNQLRYMSDETSGHKVSREAYLEAVAWFNQYL</sequence>
<evidence type="ECO:0000313" key="3">
    <source>
        <dbReference type="EMBL" id="EIT84571.1"/>
    </source>
</evidence>
<dbReference type="InterPro" id="IPR001375">
    <property type="entry name" value="Peptidase_S9_cat"/>
</dbReference>
<evidence type="ECO:0000259" key="2">
    <source>
        <dbReference type="Pfam" id="PF00326"/>
    </source>
</evidence>
<dbReference type="InterPro" id="IPR050261">
    <property type="entry name" value="FrsA_esterase"/>
</dbReference>
<dbReference type="PANTHER" id="PTHR22946:SF9">
    <property type="entry name" value="POLYKETIDE TRANSFERASE AF380"/>
    <property type="match status" value="1"/>
</dbReference>
<gene>
    <name evidence="3" type="ORF">A374_14625</name>
</gene>
<dbReference type="RefSeq" id="WP_007203001.1">
    <property type="nucleotide sequence ID" value="NZ_AKKV01000031.1"/>
</dbReference>
<name>I8IYM2_9BACL</name>
<dbReference type="EMBL" id="AKKV01000031">
    <property type="protein sequence ID" value="EIT84571.1"/>
    <property type="molecule type" value="Genomic_DNA"/>
</dbReference>
<evidence type="ECO:0000256" key="1">
    <source>
        <dbReference type="ARBA" id="ARBA00022801"/>
    </source>
</evidence>
<dbReference type="OrthoDB" id="31158at2"/>
<protein>
    <recommendedName>
        <fullName evidence="2">Peptidase S9 prolyl oligopeptidase catalytic domain-containing protein</fullName>
    </recommendedName>
</protein>
<dbReference type="GO" id="GO:0008236">
    <property type="term" value="F:serine-type peptidase activity"/>
    <property type="evidence" value="ECO:0007669"/>
    <property type="project" value="InterPro"/>
</dbReference>
<dbReference type="PATRIC" id="fig|1196324.3.peg.2989"/>
<dbReference type="InterPro" id="IPR029058">
    <property type="entry name" value="AB_hydrolase_fold"/>
</dbReference>
<organism evidence="3 4">
    <name type="scientific">Fictibacillus macauensis ZFHKF-1</name>
    <dbReference type="NCBI Taxonomy" id="1196324"/>
    <lineage>
        <taxon>Bacteria</taxon>
        <taxon>Bacillati</taxon>
        <taxon>Bacillota</taxon>
        <taxon>Bacilli</taxon>
        <taxon>Bacillales</taxon>
        <taxon>Fictibacillaceae</taxon>
        <taxon>Fictibacillus</taxon>
    </lineage>
</organism>
<keyword evidence="1" id="KW-0378">Hydrolase</keyword>
<dbReference type="Gene3D" id="3.40.50.1820">
    <property type="entry name" value="alpha/beta hydrolase"/>
    <property type="match status" value="1"/>
</dbReference>
<comment type="caution">
    <text evidence="3">The sequence shown here is derived from an EMBL/GenBank/DDBJ whole genome shotgun (WGS) entry which is preliminary data.</text>
</comment>
<dbReference type="GO" id="GO:0006508">
    <property type="term" value="P:proteolysis"/>
    <property type="evidence" value="ECO:0007669"/>
    <property type="project" value="InterPro"/>
</dbReference>
<dbReference type="GO" id="GO:0052689">
    <property type="term" value="F:carboxylic ester hydrolase activity"/>
    <property type="evidence" value="ECO:0007669"/>
    <property type="project" value="UniProtKB-ARBA"/>
</dbReference>
<keyword evidence="4" id="KW-1185">Reference proteome</keyword>
<dbReference type="AlphaFoldDB" id="I8IYM2"/>
<dbReference type="Proteomes" id="UP000004080">
    <property type="component" value="Unassembled WGS sequence"/>
</dbReference>
<evidence type="ECO:0000313" key="4">
    <source>
        <dbReference type="Proteomes" id="UP000004080"/>
    </source>
</evidence>
<accession>I8IYM2</accession>
<feature type="domain" description="Peptidase S9 prolyl oligopeptidase catalytic" evidence="2">
    <location>
        <begin position="87"/>
        <end position="254"/>
    </location>
</feature>